<dbReference type="InterPro" id="IPR036890">
    <property type="entry name" value="HATPase_C_sf"/>
</dbReference>
<evidence type="ECO:0000259" key="2">
    <source>
        <dbReference type="Pfam" id="PF13581"/>
    </source>
</evidence>
<dbReference type="OrthoDB" id="3871793at2"/>
<dbReference type="InterPro" id="IPR003594">
    <property type="entry name" value="HATPase_dom"/>
</dbReference>
<dbReference type="Gene3D" id="3.30.565.10">
    <property type="entry name" value="Histidine kinase-like ATPase, C-terminal domain"/>
    <property type="match status" value="1"/>
</dbReference>
<dbReference type="GO" id="GO:0005524">
    <property type="term" value="F:ATP binding"/>
    <property type="evidence" value="ECO:0007669"/>
    <property type="project" value="UniProtKB-KW"/>
</dbReference>
<evidence type="ECO:0000313" key="4">
    <source>
        <dbReference type="Proteomes" id="UP000253094"/>
    </source>
</evidence>
<name>A0A367FQW9_9ACTN</name>
<organism evidence="3 4">
    <name type="scientific">Sphaerisporangium album</name>
    <dbReference type="NCBI Taxonomy" id="509200"/>
    <lineage>
        <taxon>Bacteria</taxon>
        <taxon>Bacillati</taxon>
        <taxon>Actinomycetota</taxon>
        <taxon>Actinomycetes</taxon>
        <taxon>Streptosporangiales</taxon>
        <taxon>Streptosporangiaceae</taxon>
        <taxon>Sphaerisporangium</taxon>
    </lineage>
</organism>
<dbReference type="GO" id="GO:0004674">
    <property type="term" value="F:protein serine/threonine kinase activity"/>
    <property type="evidence" value="ECO:0007669"/>
    <property type="project" value="UniProtKB-KW"/>
</dbReference>
<evidence type="ECO:0000313" key="3">
    <source>
        <dbReference type="EMBL" id="RCG32671.1"/>
    </source>
</evidence>
<dbReference type="PANTHER" id="PTHR35526">
    <property type="entry name" value="ANTI-SIGMA-F FACTOR RSBW-RELATED"/>
    <property type="match status" value="1"/>
</dbReference>
<keyword evidence="1" id="KW-0808">Transferase</keyword>
<gene>
    <name evidence="3" type="ORF">DQ384_04080</name>
</gene>
<dbReference type="EMBL" id="QOIL01000002">
    <property type="protein sequence ID" value="RCG32671.1"/>
    <property type="molecule type" value="Genomic_DNA"/>
</dbReference>
<feature type="domain" description="Histidine kinase/HSP90-like ATPase" evidence="2">
    <location>
        <begin position="35"/>
        <end position="138"/>
    </location>
</feature>
<dbReference type="Proteomes" id="UP000253094">
    <property type="component" value="Unassembled WGS sequence"/>
</dbReference>
<dbReference type="SUPFAM" id="SSF55874">
    <property type="entry name" value="ATPase domain of HSP90 chaperone/DNA topoisomerase II/histidine kinase"/>
    <property type="match status" value="1"/>
</dbReference>
<comment type="caution">
    <text evidence="3">The sequence shown here is derived from an EMBL/GenBank/DDBJ whole genome shotgun (WGS) entry which is preliminary data.</text>
</comment>
<dbReference type="AlphaFoldDB" id="A0A367FQW9"/>
<dbReference type="Pfam" id="PF13581">
    <property type="entry name" value="HATPase_c_2"/>
    <property type="match status" value="1"/>
</dbReference>
<dbReference type="PANTHER" id="PTHR35526:SF3">
    <property type="entry name" value="ANTI-SIGMA-F FACTOR RSBW"/>
    <property type="match status" value="1"/>
</dbReference>
<accession>A0A367FQW9</accession>
<protein>
    <submittedName>
        <fullName evidence="3">ATP-binding protein</fullName>
    </submittedName>
</protein>
<keyword evidence="3" id="KW-0547">Nucleotide-binding</keyword>
<keyword evidence="1" id="KW-0418">Kinase</keyword>
<keyword evidence="1" id="KW-0723">Serine/threonine-protein kinase</keyword>
<keyword evidence="3" id="KW-0067">ATP-binding</keyword>
<reference evidence="3 4" key="1">
    <citation type="submission" date="2018-06" db="EMBL/GenBank/DDBJ databases">
        <title>Sphaerisporangium craniellae sp. nov., isolated from a marine sponge in the South China Sea.</title>
        <authorList>
            <person name="Li L."/>
        </authorList>
    </citation>
    <scope>NUCLEOTIDE SEQUENCE [LARGE SCALE GENOMIC DNA]</scope>
    <source>
        <strain evidence="3 4">CCTCC AA 208026</strain>
    </source>
</reference>
<evidence type="ECO:0000256" key="1">
    <source>
        <dbReference type="ARBA" id="ARBA00022527"/>
    </source>
</evidence>
<proteinExistence type="predicted"/>
<dbReference type="CDD" id="cd16936">
    <property type="entry name" value="HATPase_RsbW-like"/>
    <property type="match status" value="1"/>
</dbReference>
<sequence length="160" mass="16702">MEGGRELILGAGEKLKRASAQSRVLGTTGLAGVRESVSHARTEVRRWLGESHPAVDDAVLATSELVTNAIIHSGCGADGYIGLTVIEQDGAIRIEVNDPGSTVSAPEVRKDPDAESGRGLLIVRELSHDWGSCDDGPGLGRTVWCAIRFTPSSASGSLSP</sequence>
<keyword evidence="4" id="KW-1185">Reference proteome</keyword>
<dbReference type="InterPro" id="IPR050267">
    <property type="entry name" value="Anti-sigma-factor_SerPK"/>
</dbReference>